<evidence type="ECO:0000256" key="1">
    <source>
        <dbReference type="SAM" id="MobiDB-lite"/>
    </source>
</evidence>
<feature type="region of interest" description="Disordered" evidence="1">
    <location>
        <begin position="239"/>
        <end position="290"/>
    </location>
</feature>
<dbReference type="OrthoDB" id="3848908at2"/>
<dbReference type="Proteomes" id="UP000473014">
    <property type="component" value="Unassembled WGS sequence"/>
</dbReference>
<dbReference type="EMBL" id="WIXO01000001">
    <property type="protein sequence ID" value="MTE18327.1"/>
    <property type="molecule type" value="Genomic_DNA"/>
</dbReference>
<dbReference type="AlphaFoldDB" id="A0A6G2B7T4"/>
<sequence>MFWTRGLSKEILGDDETFRLLCSLVAATLAREGRETCRIAALVPEGLRDLAPGVARHGAEQERHARLLGALLAARGLEPAEIPPEADHARLLERRGGCPVHVRVRRGEPISERDVVAHLAHGYVTAVRTTAWLDLAADRLADRPEVADAAAEIASAERDRLAHCREELLRFARAGHGAAVRLALRENASAEVGVHRDVVLAVLARVGRLSGWRVTRSVALEARVQAGYAYERLVGRRRTVDLLPPPPPERTDRSRRPRAPEALTPSGNPPDAPPEEAAGPAGAATASRGA</sequence>
<organism evidence="2 3">
    <name type="scientific">Streptomyces taklimakanensis</name>
    <dbReference type="NCBI Taxonomy" id="2569853"/>
    <lineage>
        <taxon>Bacteria</taxon>
        <taxon>Bacillati</taxon>
        <taxon>Actinomycetota</taxon>
        <taxon>Actinomycetes</taxon>
        <taxon>Kitasatosporales</taxon>
        <taxon>Streptomycetaceae</taxon>
        <taxon>Streptomyces</taxon>
    </lineage>
</organism>
<feature type="compositionally biased region" description="Low complexity" evidence="1">
    <location>
        <begin position="275"/>
        <end position="290"/>
    </location>
</feature>
<keyword evidence="3" id="KW-1185">Reference proteome</keyword>
<accession>A0A6G2B7T4</accession>
<reference evidence="2 3" key="1">
    <citation type="submission" date="2019-11" db="EMBL/GenBank/DDBJ databases">
        <authorList>
            <person name="Yuan L."/>
        </authorList>
    </citation>
    <scope>NUCLEOTIDE SEQUENCE [LARGE SCALE GENOMIC DNA]</scope>
    <source>
        <strain evidence="2 3">TRM43335</strain>
    </source>
</reference>
<evidence type="ECO:0000313" key="3">
    <source>
        <dbReference type="Proteomes" id="UP000473014"/>
    </source>
</evidence>
<gene>
    <name evidence="2" type="ORF">F0L17_04115</name>
</gene>
<comment type="caution">
    <text evidence="2">The sequence shown here is derived from an EMBL/GenBank/DDBJ whole genome shotgun (WGS) entry which is preliminary data.</text>
</comment>
<protein>
    <submittedName>
        <fullName evidence="2">Ferritin-like domain-containing protein</fullName>
    </submittedName>
</protein>
<proteinExistence type="predicted"/>
<evidence type="ECO:0000313" key="2">
    <source>
        <dbReference type="EMBL" id="MTE18327.1"/>
    </source>
</evidence>
<dbReference type="RefSeq" id="WP_155070006.1">
    <property type="nucleotide sequence ID" value="NZ_WIXO01000001.1"/>
</dbReference>
<name>A0A6G2B7T4_9ACTN</name>